<organism evidence="5 6">
    <name type="scientific">Amphibalanus amphitrite</name>
    <name type="common">Striped barnacle</name>
    <name type="synonym">Balanus amphitrite</name>
    <dbReference type="NCBI Taxonomy" id="1232801"/>
    <lineage>
        <taxon>Eukaryota</taxon>
        <taxon>Metazoa</taxon>
        <taxon>Ecdysozoa</taxon>
        <taxon>Arthropoda</taxon>
        <taxon>Crustacea</taxon>
        <taxon>Multicrustacea</taxon>
        <taxon>Cirripedia</taxon>
        <taxon>Thoracica</taxon>
        <taxon>Thoracicalcarea</taxon>
        <taxon>Balanomorpha</taxon>
        <taxon>Balanoidea</taxon>
        <taxon>Balanidae</taxon>
        <taxon>Amphibalaninae</taxon>
        <taxon>Amphibalanus</taxon>
    </lineage>
</organism>
<dbReference type="GO" id="GO:0005739">
    <property type="term" value="C:mitochondrion"/>
    <property type="evidence" value="ECO:0007669"/>
    <property type="project" value="TreeGrafter"/>
</dbReference>
<feature type="signal peptide" evidence="4">
    <location>
        <begin position="1"/>
        <end position="21"/>
    </location>
</feature>
<dbReference type="Pfam" id="PF02536">
    <property type="entry name" value="mTERF"/>
    <property type="match status" value="1"/>
</dbReference>
<dbReference type="PANTHER" id="PTHR13068">
    <property type="entry name" value="CGI-12 PROTEIN-RELATED"/>
    <property type="match status" value="1"/>
</dbReference>
<evidence type="ECO:0000256" key="2">
    <source>
        <dbReference type="ARBA" id="ARBA00022946"/>
    </source>
</evidence>
<dbReference type="EMBL" id="VIIS01002099">
    <property type="protein sequence ID" value="KAF0288593.1"/>
    <property type="molecule type" value="Genomic_DNA"/>
</dbReference>
<dbReference type="GO" id="GO:0003676">
    <property type="term" value="F:nucleic acid binding"/>
    <property type="evidence" value="ECO:0007669"/>
    <property type="project" value="InterPro"/>
</dbReference>
<dbReference type="EMBL" id="VIIS01002099">
    <property type="protein sequence ID" value="KAF0288592.1"/>
    <property type="molecule type" value="Genomic_DNA"/>
</dbReference>
<evidence type="ECO:0000313" key="6">
    <source>
        <dbReference type="Proteomes" id="UP000440578"/>
    </source>
</evidence>
<reference evidence="5 6" key="1">
    <citation type="submission" date="2019-07" db="EMBL/GenBank/DDBJ databases">
        <title>Draft genome assembly of a fouling barnacle, Amphibalanus amphitrite (Darwin, 1854): The first reference genome for Thecostraca.</title>
        <authorList>
            <person name="Kim W."/>
        </authorList>
    </citation>
    <scope>NUCLEOTIDE SEQUENCE [LARGE SCALE GENOMIC DNA]</scope>
    <source>
        <strain evidence="5">SNU_AA5</strain>
        <tissue evidence="5">Soma without cirri and trophi</tissue>
    </source>
</reference>
<dbReference type="Proteomes" id="UP000440578">
    <property type="component" value="Unassembled WGS sequence"/>
</dbReference>
<keyword evidence="4" id="KW-0732">Signal</keyword>
<name>A0A6A4V4C4_AMPAM</name>
<evidence type="ECO:0000256" key="1">
    <source>
        <dbReference type="ARBA" id="ARBA00007692"/>
    </source>
</evidence>
<evidence type="ECO:0000256" key="4">
    <source>
        <dbReference type="SAM" id="SignalP"/>
    </source>
</evidence>
<dbReference type="Gene3D" id="1.25.70.10">
    <property type="entry name" value="Transcription termination factor 3, mitochondrial"/>
    <property type="match status" value="1"/>
</dbReference>
<keyword evidence="2" id="KW-0809">Transit peptide</keyword>
<keyword evidence="6" id="KW-1185">Reference proteome</keyword>
<dbReference type="InterPro" id="IPR038538">
    <property type="entry name" value="MTERF_sf"/>
</dbReference>
<dbReference type="InterPro" id="IPR003690">
    <property type="entry name" value="MTERF"/>
</dbReference>
<accession>A0A6A4V4C4</accession>
<dbReference type="AlphaFoldDB" id="A0A6A4V4C4"/>
<dbReference type="GO" id="GO:0006390">
    <property type="term" value="P:mitochondrial transcription"/>
    <property type="evidence" value="ECO:0007669"/>
    <property type="project" value="TreeGrafter"/>
</dbReference>
<sequence length="340" mass="39060">MKSAMMLASVTLSLFIWPVSLKRIPVMISHFQHVCPSAPPQSDPPAPSDDRLPVERGRAGGAPVRTRGLAPFVAASADLRRLLALGVDVSGWDRRPGIPQLVLRLQWERDMAPRIRFLHDAGVPSDRLAAFITRNPLIFKERLDDLQVRVNYLEAKRFTREQISSVLSRDPFWLMFSTARIDRRLGLYAGLFGLRATELRQLAAKCPDLITSNVQHVKDSLFTIKEEFGFERAELKQILLGKPKVFMLSRWALQDRLQYLHNEMGLTHELIAESPNVLTYRSWRVRQRHLMLNMLRRDQYDRSRPGYVSLDRLVGTTDEEFCRDVAQVPVASYNEFLKTL</sequence>
<feature type="compositionally biased region" description="Basic and acidic residues" evidence="3">
    <location>
        <begin position="48"/>
        <end position="58"/>
    </location>
</feature>
<protein>
    <submittedName>
        <fullName evidence="5">Transcription termination factor 3, mitochondrial</fullName>
    </submittedName>
</protein>
<evidence type="ECO:0000256" key="3">
    <source>
        <dbReference type="SAM" id="MobiDB-lite"/>
    </source>
</evidence>
<comment type="caution">
    <text evidence="5">The sequence shown here is derived from an EMBL/GenBank/DDBJ whole genome shotgun (WGS) entry which is preliminary data.</text>
</comment>
<feature type="compositionally biased region" description="Pro residues" evidence="3">
    <location>
        <begin position="37"/>
        <end position="47"/>
    </location>
</feature>
<evidence type="ECO:0000313" key="5">
    <source>
        <dbReference type="EMBL" id="KAF0288593.1"/>
    </source>
</evidence>
<dbReference type="OrthoDB" id="637682at2759"/>
<proteinExistence type="inferred from homology"/>
<comment type="similarity">
    <text evidence="1">Belongs to the mTERF family.</text>
</comment>
<feature type="region of interest" description="Disordered" evidence="3">
    <location>
        <begin position="35"/>
        <end position="63"/>
    </location>
</feature>
<dbReference type="PANTHER" id="PTHR13068:SF112">
    <property type="entry name" value="TRANSCRIPTION TERMINATION FACTOR 3, MITOCHONDRIAL"/>
    <property type="match status" value="1"/>
</dbReference>
<gene>
    <name evidence="5" type="primary">mTerf3_1</name>
    <name evidence="5" type="ORF">FJT64_013038</name>
</gene>
<dbReference type="GO" id="GO:0061668">
    <property type="term" value="P:mitochondrial ribosome assembly"/>
    <property type="evidence" value="ECO:0007669"/>
    <property type="project" value="TreeGrafter"/>
</dbReference>
<feature type="chain" id="PRO_5036168109" evidence="4">
    <location>
        <begin position="22"/>
        <end position="340"/>
    </location>
</feature>
<dbReference type="SMART" id="SM00733">
    <property type="entry name" value="Mterf"/>
    <property type="match status" value="5"/>
</dbReference>